<feature type="transmembrane region" description="Helical" evidence="1">
    <location>
        <begin position="132"/>
        <end position="157"/>
    </location>
</feature>
<name>A0A2A2H4C6_METBR</name>
<keyword evidence="1" id="KW-0472">Membrane</keyword>
<dbReference type="Proteomes" id="UP000217784">
    <property type="component" value="Unassembled WGS sequence"/>
</dbReference>
<keyword evidence="3" id="KW-1185">Reference proteome</keyword>
<evidence type="ECO:0000313" key="3">
    <source>
        <dbReference type="Proteomes" id="UP000217784"/>
    </source>
</evidence>
<sequence>MKAKDIPNKLIPFTPLIIIFAVILIKPYYLFPNAGDTDFHLAKAHDILLNPLLGLFWDNLTYYPLGRPVWHQPLIDTVYALMWGLGGVRFAHSFMCVLQLMLTVGVATWIANKEYGIFAGYFAGIFALLGPLQYTLIIAIPATYIPIFAMLTIYYLPKDKKKAFIMALLGLWTHMIALVSFLPLFFVDNYKDKRNLKIIALLLPSIIFWAGYWIYFSNRMITLGTFYSVTHLNTIFGTTEIIGSIYSFLLVYTLGSIGLYLLLKINKKQFELILTYVTTVIVFSFFGFQGDYLRGFQFATLPMAILSGLTVQKGYEYVSHNYKPIFSSILILMFLLLSMVGAVIFFAQLPNQQGKGWEALNYPFEGDYAPLKDYIEQNTGGNDVIWTESKLAEKIAWMTGRKISNGKYVGGEYGTIVGFEGQHQKINIYESQGIILVKNINNVTIKEFRINNAA</sequence>
<keyword evidence="1" id="KW-1133">Transmembrane helix</keyword>
<organism evidence="2 3">
    <name type="scientific">Methanobacterium bryantii</name>
    <dbReference type="NCBI Taxonomy" id="2161"/>
    <lineage>
        <taxon>Archaea</taxon>
        <taxon>Methanobacteriati</taxon>
        <taxon>Methanobacteriota</taxon>
        <taxon>Methanomada group</taxon>
        <taxon>Methanobacteria</taxon>
        <taxon>Methanobacteriales</taxon>
        <taxon>Methanobacteriaceae</taxon>
        <taxon>Methanobacterium</taxon>
    </lineage>
</organism>
<feature type="transmembrane region" description="Helical" evidence="1">
    <location>
        <begin position="163"/>
        <end position="186"/>
    </location>
</feature>
<evidence type="ECO:0000256" key="1">
    <source>
        <dbReference type="SAM" id="Phobius"/>
    </source>
</evidence>
<keyword evidence="1" id="KW-0812">Transmembrane</keyword>
<dbReference type="RefSeq" id="WP_069585344.1">
    <property type="nucleotide sequence ID" value="NZ_LMVM01000023.1"/>
</dbReference>
<evidence type="ECO:0000313" key="2">
    <source>
        <dbReference type="EMBL" id="PAV04281.1"/>
    </source>
</evidence>
<gene>
    <name evidence="2" type="ORF">ASJ80_05375</name>
</gene>
<feature type="transmembrane region" description="Helical" evidence="1">
    <location>
        <begin position="90"/>
        <end position="111"/>
    </location>
</feature>
<feature type="transmembrane region" description="Helical" evidence="1">
    <location>
        <begin position="325"/>
        <end position="347"/>
    </location>
</feature>
<dbReference type="AlphaFoldDB" id="A0A2A2H4C6"/>
<reference evidence="2 3" key="1">
    <citation type="journal article" date="2017" name="BMC Genomics">
        <title>Genomic analysis of methanogenic archaea reveals a shift towards energy conservation.</title>
        <authorList>
            <person name="Gilmore S.P."/>
            <person name="Henske J.K."/>
            <person name="Sexton J.A."/>
            <person name="Solomon K.V."/>
            <person name="Seppala S."/>
            <person name="Yoo J.I."/>
            <person name="Huyett L.M."/>
            <person name="Pressman A."/>
            <person name="Cogan J.Z."/>
            <person name="Kivenson V."/>
            <person name="Peng X."/>
            <person name="Tan Y."/>
            <person name="Valentine D.L."/>
            <person name="O'Malley M.A."/>
        </authorList>
    </citation>
    <scope>NUCLEOTIDE SEQUENCE [LARGE SCALE GENOMIC DNA]</scope>
    <source>
        <strain evidence="2 3">M.o.H.</strain>
    </source>
</reference>
<dbReference type="OrthoDB" id="80086at2157"/>
<dbReference type="EMBL" id="LMVM01000023">
    <property type="protein sequence ID" value="PAV04281.1"/>
    <property type="molecule type" value="Genomic_DNA"/>
</dbReference>
<protein>
    <recommendedName>
        <fullName evidence="4">Glycosyltransferase RgtA/B/C/D-like domain-containing protein</fullName>
    </recommendedName>
</protein>
<comment type="caution">
    <text evidence="2">The sequence shown here is derived from an EMBL/GenBank/DDBJ whole genome shotgun (WGS) entry which is preliminary data.</text>
</comment>
<proteinExistence type="predicted"/>
<feature type="transmembrane region" description="Helical" evidence="1">
    <location>
        <begin position="12"/>
        <end position="31"/>
    </location>
</feature>
<evidence type="ECO:0008006" key="4">
    <source>
        <dbReference type="Google" id="ProtNLM"/>
    </source>
</evidence>
<feature type="transmembrane region" description="Helical" evidence="1">
    <location>
        <begin position="241"/>
        <end position="263"/>
    </location>
</feature>
<feature type="transmembrane region" description="Helical" evidence="1">
    <location>
        <begin position="270"/>
        <end position="288"/>
    </location>
</feature>
<accession>A0A2A2H4C6</accession>
<feature type="transmembrane region" description="Helical" evidence="1">
    <location>
        <begin position="198"/>
        <end position="216"/>
    </location>
</feature>